<comment type="similarity">
    <text evidence="4 17">Belongs to the MurCDEF family.</text>
</comment>
<evidence type="ECO:0000256" key="1">
    <source>
        <dbReference type="ARBA" id="ARBA00002734"/>
    </source>
</evidence>
<dbReference type="GO" id="GO:0008764">
    <property type="term" value="F:UDP-N-acetylmuramoylalanine-D-glutamate ligase activity"/>
    <property type="evidence" value="ECO:0007669"/>
    <property type="project" value="UniProtKB-UniRule"/>
</dbReference>
<keyword evidence="10 17" id="KW-0067">ATP-binding</keyword>
<keyword evidence="11 17" id="KW-0133">Cell shape</keyword>
<dbReference type="GO" id="GO:0051301">
    <property type="term" value="P:cell division"/>
    <property type="evidence" value="ECO:0007669"/>
    <property type="project" value="UniProtKB-KW"/>
</dbReference>
<evidence type="ECO:0000256" key="6">
    <source>
        <dbReference type="ARBA" id="ARBA00015655"/>
    </source>
</evidence>
<keyword evidence="22" id="KW-1185">Reference proteome</keyword>
<keyword evidence="9 17" id="KW-0547">Nucleotide-binding</keyword>
<dbReference type="InterPro" id="IPR036565">
    <property type="entry name" value="Mur-like_cat_sf"/>
</dbReference>
<dbReference type="SUPFAM" id="SSF53623">
    <property type="entry name" value="MurD-like peptide ligases, catalytic domain"/>
    <property type="match status" value="1"/>
</dbReference>
<keyword evidence="17 18" id="KW-0131">Cell cycle</keyword>
<dbReference type="GO" id="GO:0005737">
    <property type="term" value="C:cytoplasm"/>
    <property type="evidence" value="ECO:0007669"/>
    <property type="project" value="UniProtKB-SubCell"/>
</dbReference>
<evidence type="ECO:0000256" key="12">
    <source>
        <dbReference type="ARBA" id="ARBA00022984"/>
    </source>
</evidence>
<protein>
    <recommendedName>
        <fullName evidence="6 17">UDP-N-acetylmuramoylalanine--D-glutamate ligase</fullName>
        <ecNumber evidence="5 17">6.3.2.9</ecNumber>
    </recommendedName>
    <alternativeName>
        <fullName evidence="15 17">D-glutamic acid-adding enzyme</fullName>
    </alternativeName>
    <alternativeName>
        <fullName evidence="14 17">UDP-N-acetylmuramoyl-L-alanyl-D-glutamate synthetase</fullName>
    </alternativeName>
</protein>
<dbReference type="NCBIfam" id="TIGR01087">
    <property type="entry name" value="murD"/>
    <property type="match status" value="1"/>
</dbReference>
<dbReference type="InterPro" id="IPR005762">
    <property type="entry name" value="MurD"/>
</dbReference>
<feature type="domain" description="Mur ligase C-terminal" evidence="19">
    <location>
        <begin position="310"/>
        <end position="422"/>
    </location>
</feature>
<dbReference type="SUPFAM" id="SSF51984">
    <property type="entry name" value="MurCD N-terminal domain"/>
    <property type="match status" value="1"/>
</dbReference>
<evidence type="ECO:0000256" key="2">
    <source>
        <dbReference type="ARBA" id="ARBA00004496"/>
    </source>
</evidence>
<dbReference type="InterPro" id="IPR036615">
    <property type="entry name" value="Mur_ligase_C_dom_sf"/>
</dbReference>
<evidence type="ECO:0000256" key="10">
    <source>
        <dbReference type="ARBA" id="ARBA00022840"/>
    </source>
</evidence>
<evidence type="ECO:0000256" key="17">
    <source>
        <dbReference type="HAMAP-Rule" id="MF_00639"/>
    </source>
</evidence>
<comment type="catalytic activity">
    <reaction evidence="16 17 18">
        <text>UDP-N-acetyl-alpha-D-muramoyl-L-alanine + D-glutamate + ATP = UDP-N-acetyl-alpha-D-muramoyl-L-alanyl-D-glutamate + ADP + phosphate + H(+)</text>
        <dbReference type="Rhea" id="RHEA:16429"/>
        <dbReference type="ChEBI" id="CHEBI:15378"/>
        <dbReference type="ChEBI" id="CHEBI:29986"/>
        <dbReference type="ChEBI" id="CHEBI:30616"/>
        <dbReference type="ChEBI" id="CHEBI:43474"/>
        <dbReference type="ChEBI" id="CHEBI:83898"/>
        <dbReference type="ChEBI" id="CHEBI:83900"/>
        <dbReference type="ChEBI" id="CHEBI:456216"/>
        <dbReference type="EC" id="6.3.2.9"/>
    </reaction>
</comment>
<gene>
    <name evidence="17" type="primary">murD</name>
    <name evidence="21" type="ORF">BFS35_004635</name>
</gene>
<dbReference type="EMBL" id="MJBI02000001">
    <property type="protein sequence ID" value="RAI82980.1"/>
    <property type="molecule type" value="Genomic_DNA"/>
</dbReference>
<dbReference type="GO" id="GO:0071555">
    <property type="term" value="P:cell wall organization"/>
    <property type="evidence" value="ECO:0007669"/>
    <property type="project" value="UniProtKB-KW"/>
</dbReference>
<dbReference type="AlphaFoldDB" id="A0A2G5NN11"/>
<dbReference type="Gene3D" id="3.40.1190.10">
    <property type="entry name" value="Mur-like, catalytic domain"/>
    <property type="match status" value="1"/>
</dbReference>
<dbReference type="PANTHER" id="PTHR43692:SF1">
    <property type="entry name" value="UDP-N-ACETYLMURAMOYLALANINE--D-GLUTAMATE LIGASE"/>
    <property type="match status" value="1"/>
</dbReference>
<dbReference type="EC" id="6.3.2.9" evidence="5 17"/>
<dbReference type="HAMAP" id="MF_00639">
    <property type="entry name" value="MurD"/>
    <property type="match status" value="1"/>
</dbReference>
<evidence type="ECO:0000256" key="7">
    <source>
        <dbReference type="ARBA" id="ARBA00022490"/>
    </source>
</evidence>
<keyword evidence="8 17" id="KW-0436">Ligase</keyword>
<keyword evidence="13 17" id="KW-0961">Cell wall biogenesis/degradation</keyword>
<feature type="domain" description="Mur ligase central" evidence="20">
    <location>
        <begin position="116"/>
        <end position="288"/>
    </location>
</feature>
<dbReference type="SUPFAM" id="SSF53244">
    <property type="entry name" value="MurD-like peptide ligases, peptide-binding domain"/>
    <property type="match status" value="1"/>
</dbReference>
<dbReference type="Pfam" id="PF08245">
    <property type="entry name" value="Mur_ligase_M"/>
    <property type="match status" value="1"/>
</dbReference>
<evidence type="ECO:0000256" key="16">
    <source>
        <dbReference type="ARBA" id="ARBA00047632"/>
    </source>
</evidence>
<dbReference type="InterPro" id="IPR004101">
    <property type="entry name" value="Mur_ligase_C"/>
</dbReference>
<dbReference type="Gene3D" id="3.90.190.20">
    <property type="entry name" value="Mur ligase, C-terminal domain"/>
    <property type="match status" value="1"/>
</dbReference>
<evidence type="ECO:0000256" key="5">
    <source>
        <dbReference type="ARBA" id="ARBA00012212"/>
    </source>
</evidence>
<reference evidence="21 22" key="1">
    <citation type="journal article" date="2018" name="Front. Microbiol.">
        <title>Description and Comparative Genomics of Macrococcus caseolyticus subsp. hominis subsp. nov., Macrococcus goetzii sp. nov., Macrococcus epidermidis sp. nov., and Macrococcus bohemicus sp. nov., Novel Macrococci From Human Clinical Material With Virulence Potential and Suspected Uptake of Foreign DNA by Natural Transformation.</title>
        <authorList>
            <person name="Maslanova I."/>
            <person name="Wertheimer Z."/>
            <person name="Sedlacek I."/>
            <person name="Svec P."/>
            <person name="Indrakova A."/>
            <person name="Kovarovic V."/>
            <person name="Schumann P."/>
            <person name="Sproer C."/>
            <person name="Kralova S."/>
            <person name="Sedo O."/>
            <person name="Kristofova L."/>
            <person name="Vrbovska V."/>
            <person name="Fuzik T."/>
            <person name="Petras P."/>
            <person name="Zdrahal Z."/>
            <person name="Ruzickova V."/>
            <person name="Doskar J."/>
            <person name="Pantucek R."/>
        </authorList>
    </citation>
    <scope>NUCLEOTIDE SEQUENCE [LARGE SCALE GENOMIC DNA]</scope>
    <source>
        <strain evidence="21 22">CCM 4927</strain>
    </source>
</reference>
<evidence type="ECO:0000256" key="4">
    <source>
        <dbReference type="ARBA" id="ARBA00010416"/>
    </source>
</evidence>
<organism evidence="21 22">
    <name type="scientific">Macrococcoides goetzii</name>
    <dbReference type="NCBI Taxonomy" id="1891097"/>
    <lineage>
        <taxon>Bacteria</taxon>
        <taxon>Bacillati</taxon>
        <taxon>Bacillota</taxon>
        <taxon>Bacilli</taxon>
        <taxon>Bacillales</taxon>
        <taxon>Staphylococcaceae</taxon>
        <taxon>Macrococcoides</taxon>
    </lineage>
</organism>
<evidence type="ECO:0000259" key="19">
    <source>
        <dbReference type="Pfam" id="PF02875"/>
    </source>
</evidence>
<evidence type="ECO:0000313" key="22">
    <source>
        <dbReference type="Proteomes" id="UP000229523"/>
    </source>
</evidence>
<keyword evidence="12 17" id="KW-0573">Peptidoglycan synthesis</keyword>
<feature type="binding site" evidence="17">
    <location>
        <begin position="118"/>
        <end position="124"/>
    </location>
    <ligand>
        <name>ATP</name>
        <dbReference type="ChEBI" id="CHEBI:30616"/>
    </ligand>
</feature>
<dbReference type="GO" id="GO:0005524">
    <property type="term" value="F:ATP binding"/>
    <property type="evidence" value="ECO:0007669"/>
    <property type="project" value="UniProtKB-UniRule"/>
</dbReference>
<dbReference type="RefSeq" id="WP_099580783.1">
    <property type="nucleotide sequence ID" value="NZ_MJBI02000001.1"/>
</dbReference>
<evidence type="ECO:0000256" key="13">
    <source>
        <dbReference type="ARBA" id="ARBA00023316"/>
    </source>
</evidence>
<evidence type="ECO:0000256" key="14">
    <source>
        <dbReference type="ARBA" id="ARBA00030398"/>
    </source>
</evidence>
<evidence type="ECO:0000256" key="15">
    <source>
        <dbReference type="ARBA" id="ARBA00032324"/>
    </source>
</evidence>
<evidence type="ECO:0000256" key="3">
    <source>
        <dbReference type="ARBA" id="ARBA00004752"/>
    </source>
</evidence>
<dbReference type="PANTHER" id="PTHR43692">
    <property type="entry name" value="UDP-N-ACETYLMURAMOYLALANINE--D-GLUTAMATE LIGASE"/>
    <property type="match status" value="1"/>
</dbReference>
<name>A0A2G5NN11_9STAP</name>
<evidence type="ECO:0000256" key="8">
    <source>
        <dbReference type="ARBA" id="ARBA00022598"/>
    </source>
</evidence>
<comment type="caution">
    <text evidence="21">The sequence shown here is derived from an EMBL/GenBank/DDBJ whole genome shotgun (WGS) entry which is preliminary data.</text>
</comment>
<comment type="subcellular location">
    <subcellularLocation>
        <location evidence="2 17 18">Cytoplasm</location>
    </subcellularLocation>
</comment>
<dbReference type="UniPathway" id="UPA00219"/>
<sequence length="446" mass="49600">MKNITSYQGKNILVLGLGKSGYETAKLLHVLGANVTVNDGKDVSLTNEAKELEALEIKVVSGHHPIELLGDIDLIVKNPGIPYHIPFIQEAIARNIQIITEVELAYEINEGKIIGITGTNGKTTVTSLIGDMFKHSNQTGLLCGNIGFVASLVAQNAKSEDTLITELSSFQLMGIRHFKPHIALITNIYSAHLDYHGTQDEYVSAKLNIVKNQTAEDYLIFNYKQKELLNNFEIESQIIYFSTEEKVNGSYIVDGKIYFQNEFIIDVDEVVLPGKHNLENILSSIAAAKLSDIPNESIIATLKSFEGIKHRLQFVMTHENVKYFNDSKATNTLATTFALDAFHSPIHWLCGGLDRGNGFEDLDEHVSNVKHMYIFGQTTEKLKAFAESHHIPYSICDDVKDAVLQTKGNTVAGDTVLLSPACASWDQYPTYEVRGEDFIQHVKLLQ</sequence>
<dbReference type="Pfam" id="PF21799">
    <property type="entry name" value="MurD-like_N"/>
    <property type="match status" value="1"/>
</dbReference>
<dbReference type="Proteomes" id="UP000229523">
    <property type="component" value="Unassembled WGS sequence"/>
</dbReference>
<dbReference type="InterPro" id="IPR013221">
    <property type="entry name" value="Mur_ligase_cen"/>
</dbReference>
<dbReference type="GO" id="GO:0009252">
    <property type="term" value="P:peptidoglycan biosynthetic process"/>
    <property type="evidence" value="ECO:0007669"/>
    <property type="project" value="UniProtKB-UniRule"/>
</dbReference>
<dbReference type="Gene3D" id="3.40.50.720">
    <property type="entry name" value="NAD(P)-binding Rossmann-like Domain"/>
    <property type="match status" value="1"/>
</dbReference>
<proteinExistence type="inferred from homology"/>
<dbReference type="Pfam" id="PF02875">
    <property type="entry name" value="Mur_ligase_C"/>
    <property type="match status" value="1"/>
</dbReference>
<evidence type="ECO:0000313" key="21">
    <source>
        <dbReference type="EMBL" id="RAI82980.1"/>
    </source>
</evidence>
<evidence type="ECO:0000256" key="9">
    <source>
        <dbReference type="ARBA" id="ARBA00022741"/>
    </source>
</evidence>
<evidence type="ECO:0000259" key="20">
    <source>
        <dbReference type="Pfam" id="PF08245"/>
    </source>
</evidence>
<evidence type="ECO:0000256" key="11">
    <source>
        <dbReference type="ARBA" id="ARBA00022960"/>
    </source>
</evidence>
<keyword evidence="7 17" id="KW-0963">Cytoplasm</keyword>
<dbReference type="GO" id="GO:0008360">
    <property type="term" value="P:regulation of cell shape"/>
    <property type="evidence" value="ECO:0007669"/>
    <property type="project" value="UniProtKB-KW"/>
</dbReference>
<comment type="pathway">
    <text evidence="3 17 18">Cell wall biogenesis; peptidoglycan biosynthesis.</text>
</comment>
<comment type="function">
    <text evidence="1 17 18">Cell wall formation. Catalyzes the addition of glutamate to the nucleotide precursor UDP-N-acetylmuramoyl-L-alanine (UMA).</text>
</comment>
<accession>A0A2G5NN11</accession>
<evidence type="ECO:0000256" key="18">
    <source>
        <dbReference type="RuleBase" id="RU003664"/>
    </source>
</evidence>
<keyword evidence="17 18" id="KW-0132">Cell division</keyword>